<reference evidence="1" key="1">
    <citation type="journal article" date="2017" name="Nature">
        <title>The sunflower genome provides insights into oil metabolism, flowering and Asterid evolution.</title>
        <authorList>
            <person name="Badouin H."/>
            <person name="Gouzy J."/>
            <person name="Grassa C.J."/>
            <person name="Murat F."/>
            <person name="Staton S.E."/>
            <person name="Cottret L."/>
            <person name="Lelandais-Briere C."/>
            <person name="Owens G.L."/>
            <person name="Carrere S."/>
            <person name="Mayjonade B."/>
            <person name="Legrand L."/>
            <person name="Gill N."/>
            <person name="Kane N.C."/>
            <person name="Bowers J.E."/>
            <person name="Hubner S."/>
            <person name="Bellec A."/>
            <person name="Berard A."/>
            <person name="Berges H."/>
            <person name="Blanchet N."/>
            <person name="Boniface M.C."/>
            <person name="Brunel D."/>
            <person name="Catrice O."/>
            <person name="Chaidir N."/>
            <person name="Claudel C."/>
            <person name="Donnadieu C."/>
            <person name="Faraut T."/>
            <person name="Fievet G."/>
            <person name="Helmstetter N."/>
            <person name="King M."/>
            <person name="Knapp S.J."/>
            <person name="Lai Z."/>
            <person name="Le Paslier M.C."/>
            <person name="Lippi Y."/>
            <person name="Lorenzon L."/>
            <person name="Mandel J.R."/>
            <person name="Marage G."/>
            <person name="Marchand G."/>
            <person name="Marquand E."/>
            <person name="Bret-Mestries E."/>
            <person name="Morien E."/>
            <person name="Nambeesan S."/>
            <person name="Nguyen T."/>
            <person name="Pegot-Espagnet P."/>
            <person name="Pouilly N."/>
            <person name="Raftis F."/>
            <person name="Sallet E."/>
            <person name="Schiex T."/>
            <person name="Thomas J."/>
            <person name="Vandecasteele C."/>
            <person name="Vares D."/>
            <person name="Vear F."/>
            <person name="Vautrin S."/>
            <person name="Crespi M."/>
            <person name="Mangin B."/>
            <person name="Burke J.M."/>
            <person name="Salse J."/>
            <person name="Munos S."/>
            <person name="Vincourt P."/>
            <person name="Rieseberg L.H."/>
            <person name="Langlade N.B."/>
        </authorList>
    </citation>
    <scope>NUCLEOTIDE SEQUENCE</scope>
    <source>
        <tissue evidence="1">Leaves</tissue>
    </source>
</reference>
<protein>
    <submittedName>
        <fullName evidence="1">Uncharacterized protein</fullName>
    </submittedName>
</protein>
<dbReference type="AlphaFoldDB" id="A0A9K3IBV2"/>
<comment type="caution">
    <text evidence="1">The sequence shown here is derived from an EMBL/GenBank/DDBJ whole genome shotgun (WGS) entry which is preliminary data.</text>
</comment>
<reference evidence="1" key="2">
    <citation type="submission" date="2020-06" db="EMBL/GenBank/DDBJ databases">
        <title>Helianthus annuus Genome sequencing and assembly Release 2.</title>
        <authorList>
            <person name="Gouzy J."/>
            <person name="Langlade N."/>
            <person name="Munos S."/>
        </authorList>
    </citation>
    <scope>NUCLEOTIDE SEQUENCE</scope>
    <source>
        <tissue evidence="1">Leaves</tissue>
    </source>
</reference>
<gene>
    <name evidence="1" type="ORF">HanXRQr2_Chr08g0324031</name>
</gene>
<dbReference type="Proteomes" id="UP000215914">
    <property type="component" value="Unassembled WGS sequence"/>
</dbReference>
<keyword evidence="2" id="KW-1185">Reference proteome</keyword>
<dbReference type="Gramene" id="mRNA:HanXRQr2_Chr08g0324031">
    <property type="protein sequence ID" value="CDS:HanXRQr2_Chr08g0324031.1"/>
    <property type="gene ID" value="HanXRQr2_Chr08g0324031"/>
</dbReference>
<evidence type="ECO:0000313" key="2">
    <source>
        <dbReference type="Proteomes" id="UP000215914"/>
    </source>
</evidence>
<organism evidence="1 2">
    <name type="scientific">Helianthus annuus</name>
    <name type="common">Common sunflower</name>
    <dbReference type="NCBI Taxonomy" id="4232"/>
    <lineage>
        <taxon>Eukaryota</taxon>
        <taxon>Viridiplantae</taxon>
        <taxon>Streptophyta</taxon>
        <taxon>Embryophyta</taxon>
        <taxon>Tracheophyta</taxon>
        <taxon>Spermatophyta</taxon>
        <taxon>Magnoliopsida</taxon>
        <taxon>eudicotyledons</taxon>
        <taxon>Gunneridae</taxon>
        <taxon>Pentapetalae</taxon>
        <taxon>asterids</taxon>
        <taxon>campanulids</taxon>
        <taxon>Asterales</taxon>
        <taxon>Asteraceae</taxon>
        <taxon>Asteroideae</taxon>
        <taxon>Heliantheae alliance</taxon>
        <taxon>Heliantheae</taxon>
        <taxon>Helianthus</taxon>
    </lineage>
</organism>
<accession>A0A9K3IBV2</accession>
<proteinExistence type="predicted"/>
<evidence type="ECO:0000313" key="1">
    <source>
        <dbReference type="EMBL" id="KAF5794073.1"/>
    </source>
</evidence>
<sequence length="55" mass="6246">MCSFDKPGKPQPRTICTLHRLLFCRVKSFTHRQQPTCLKTPTCLESGVSWVVGIL</sequence>
<dbReference type="EMBL" id="MNCJ02000323">
    <property type="protein sequence ID" value="KAF5794073.1"/>
    <property type="molecule type" value="Genomic_DNA"/>
</dbReference>
<name>A0A9K3IBV2_HELAN</name>